<sequence>MKDFLSLLTLVFSLSVTLLHSAASASPSDDDLLGFSQAEYELAINPCIDETVLVKRFGADALRVKEQELREWPHELCRHMDVSSKLLTWNYYYTNLLANTERPGVFAAEINKHLSTLKNCTDVACLNRQLPRMTEWVYFNIDRLPVYTDSESARRSKATVAGEPVLHPGLALRNLPLTLSGQSEVCRGGTTNDLDFFTVNFAIEGRPLVLAVCKELTDGSSNEQGVWLLERLESSGEGLGLSGWREILVEREDSRLYVLTNSRTSYPTLYSRRLTGSGEEVVIYEFREAKQHYERSVALNIEYDALGRAHAFMQ</sequence>
<feature type="chain" id="PRO_5016878577" evidence="1">
    <location>
        <begin position="26"/>
        <end position="314"/>
    </location>
</feature>
<dbReference type="RefSeq" id="WP_232244244.1">
    <property type="nucleotide sequence ID" value="NZ_CP065725.1"/>
</dbReference>
<dbReference type="Proteomes" id="UP000254603">
    <property type="component" value="Unassembled WGS sequence"/>
</dbReference>
<evidence type="ECO:0000313" key="3">
    <source>
        <dbReference type="Proteomes" id="UP000254603"/>
    </source>
</evidence>
<feature type="signal peptide" evidence="1">
    <location>
        <begin position="1"/>
        <end position="25"/>
    </location>
</feature>
<organism evidence="2 3">
    <name type="scientific">Oligella ureolytica</name>
    <dbReference type="NCBI Taxonomy" id="90244"/>
    <lineage>
        <taxon>Bacteria</taxon>
        <taxon>Pseudomonadati</taxon>
        <taxon>Pseudomonadota</taxon>
        <taxon>Betaproteobacteria</taxon>
        <taxon>Burkholderiales</taxon>
        <taxon>Alcaligenaceae</taxon>
        <taxon>Oligella</taxon>
    </lineage>
</organism>
<evidence type="ECO:0000256" key="1">
    <source>
        <dbReference type="SAM" id="SignalP"/>
    </source>
</evidence>
<reference evidence="2 3" key="1">
    <citation type="submission" date="2018-06" db="EMBL/GenBank/DDBJ databases">
        <authorList>
            <consortium name="Pathogen Informatics"/>
            <person name="Doyle S."/>
        </authorList>
    </citation>
    <scope>NUCLEOTIDE SEQUENCE [LARGE SCALE GENOMIC DNA]</scope>
    <source>
        <strain evidence="2 3">NCTC11997</strain>
    </source>
</reference>
<keyword evidence="1" id="KW-0732">Signal</keyword>
<name>A0A378XE03_9BURK</name>
<proteinExistence type="predicted"/>
<gene>
    <name evidence="2" type="ORF">NCTC11997_00743</name>
</gene>
<dbReference type="EMBL" id="UGSB01000001">
    <property type="protein sequence ID" value="SUA52335.1"/>
    <property type="molecule type" value="Genomic_DNA"/>
</dbReference>
<dbReference type="STRING" id="1122619.GCA_000373745_00030"/>
<evidence type="ECO:0000313" key="2">
    <source>
        <dbReference type="EMBL" id="SUA52335.1"/>
    </source>
</evidence>
<dbReference type="AlphaFoldDB" id="A0A378XE03"/>
<protein>
    <submittedName>
        <fullName evidence="2">Uncharacterized protein</fullName>
    </submittedName>
</protein>
<accession>A0A378XE03</accession>